<dbReference type="RefSeq" id="WP_207689514.1">
    <property type="nucleotide sequence ID" value="NZ_CP061799.1"/>
</dbReference>
<gene>
    <name evidence="4" type="ORF">dnl_61250</name>
</gene>
<dbReference type="GO" id="GO:0010181">
    <property type="term" value="F:FMN binding"/>
    <property type="evidence" value="ECO:0007669"/>
    <property type="project" value="InterPro"/>
</dbReference>
<keyword evidence="5" id="KW-1185">Reference proteome</keyword>
<dbReference type="Gene3D" id="2.30.110.10">
    <property type="entry name" value="Electron Transport, Fmn-binding Protein, Chain A"/>
    <property type="match status" value="1"/>
</dbReference>
<dbReference type="KEGG" id="dli:dnl_61250"/>
<evidence type="ECO:0000313" key="5">
    <source>
        <dbReference type="Proteomes" id="UP000663720"/>
    </source>
</evidence>
<dbReference type="PANTHER" id="PTHR30466:SF11">
    <property type="entry name" value="FLAVIN-DEPENDENT MONOOXYGENASE, REDUCTASE SUBUNIT HSAB"/>
    <property type="match status" value="1"/>
</dbReference>
<name>A0A975BEN1_9BACT</name>
<dbReference type="InterPro" id="IPR002563">
    <property type="entry name" value="Flavin_Rdtase-like_dom"/>
</dbReference>
<protein>
    <submittedName>
        <fullName evidence="4">FMN-binding protein</fullName>
    </submittedName>
</protein>
<dbReference type="InterPro" id="IPR012349">
    <property type="entry name" value="Split_barrel_FMN-bd"/>
</dbReference>
<evidence type="ECO:0000256" key="2">
    <source>
        <dbReference type="ARBA" id="ARBA00023002"/>
    </source>
</evidence>
<keyword evidence="2" id="KW-0560">Oxidoreductase</keyword>
<dbReference type="GO" id="GO:0042602">
    <property type="term" value="F:riboflavin reductase (NADPH) activity"/>
    <property type="evidence" value="ECO:0007669"/>
    <property type="project" value="TreeGrafter"/>
</dbReference>
<comment type="similarity">
    <text evidence="1">Belongs to the non-flavoprotein flavin reductase family.</text>
</comment>
<dbReference type="Proteomes" id="UP000663720">
    <property type="component" value="Chromosome"/>
</dbReference>
<dbReference type="EMBL" id="CP061799">
    <property type="protein sequence ID" value="QTA83710.1"/>
    <property type="molecule type" value="Genomic_DNA"/>
</dbReference>
<dbReference type="SMART" id="SM00903">
    <property type="entry name" value="Flavin_Reduct"/>
    <property type="match status" value="1"/>
</dbReference>
<sequence length="157" mass="17475">MEKEWLAAFSRMTYGIYVLTAAFEDKINGMIASWVSQVSYDPPVIIAAVHPGRYSHELIKKSKCFALHVISRDQKDFLKRFKGPDPAAKFTDIEWIKGKTGSPVINDCSAWFECEVINSFAPGNHTVFIGQVVNAKNLSSSDVMSTADYEGVYIGKS</sequence>
<evidence type="ECO:0000256" key="1">
    <source>
        <dbReference type="ARBA" id="ARBA00008898"/>
    </source>
</evidence>
<reference evidence="4" key="1">
    <citation type="journal article" date="2021" name="Microb. Physiol.">
        <title>Proteogenomic Insights into the Physiology of Marine, Sulfate-Reducing, Filamentous Desulfonema limicola and Desulfonema magnum.</title>
        <authorList>
            <person name="Schnaars V."/>
            <person name="Wohlbrand L."/>
            <person name="Scheve S."/>
            <person name="Hinrichs C."/>
            <person name="Reinhardt R."/>
            <person name="Rabus R."/>
        </authorList>
    </citation>
    <scope>NUCLEOTIDE SEQUENCE</scope>
    <source>
        <strain evidence="4">5ac10</strain>
    </source>
</reference>
<dbReference type="SUPFAM" id="SSF50475">
    <property type="entry name" value="FMN-binding split barrel"/>
    <property type="match status" value="1"/>
</dbReference>
<dbReference type="Pfam" id="PF01613">
    <property type="entry name" value="Flavin_Reduct"/>
    <property type="match status" value="1"/>
</dbReference>
<feature type="domain" description="Flavin reductase like" evidence="3">
    <location>
        <begin position="9"/>
        <end position="155"/>
    </location>
</feature>
<accession>A0A975BEN1</accession>
<evidence type="ECO:0000313" key="4">
    <source>
        <dbReference type="EMBL" id="QTA83710.1"/>
    </source>
</evidence>
<proteinExistence type="inferred from homology"/>
<organism evidence="4 5">
    <name type="scientific">Desulfonema limicola</name>
    <dbReference type="NCBI Taxonomy" id="45656"/>
    <lineage>
        <taxon>Bacteria</taxon>
        <taxon>Pseudomonadati</taxon>
        <taxon>Thermodesulfobacteriota</taxon>
        <taxon>Desulfobacteria</taxon>
        <taxon>Desulfobacterales</taxon>
        <taxon>Desulfococcaceae</taxon>
        <taxon>Desulfonema</taxon>
    </lineage>
</organism>
<dbReference type="InterPro" id="IPR050268">
    <property type="entry name" value="NADH-dep_flavin_reductase"/>
</dbReference>
<dbReference type="PANTHER" id="PTHR30466">
    <property type="entry name" value="FLAVIN REDUCTASE"/>
    <property type="match status" value="1"/>
</dbReference>
<dbReference type="AlphaFoldDB" id="A0A975BEN1"/>
<evidence type="ECO:0000259" key="3">
    <source>
        <dbReference type="SMART" id="SM00903"/>
    </source>
</evidence>